<evidence type="ECO:0000256" key="3">
    <source>
        <dbReference type="ARBA" id="ARBA00022729"/>
    </source>
</evidence>
<dbReference type="EMBL" id="CP032627">
    <property type="protein sequence ID" value="AYG00201.1"/>
    <property type="molecule type" value="Genomic_DNA"/>
</dbReference>
<evidence type="ECO:0000256" key="4">
    <source>
        <dbReference type="SAM" id="MobiDB-lite"/>
    </source>
</evidence>
<evidence type="ECO:0000313" key="9">
    <source>
        <dbReference type="Proteomes" id="UP000269374"/>
    </source>
</evidence>
<keyword evidence="3 6" id="KW-0732">Signal</keyword>
<evidence type="ECO:0000256" key="1">
    <source>
        <dbReference type="ARBA" id="ARBA00007257"/>
    </source>
</evidence>
<dbReference type="SUPFAM" id="SSF53300">
    <property type="entry name" value="vWA-like"/>
    <property type="match status" value="1"/>
</dbReference>
<dbReference type="Gene3D" id="2.60.40.2110">
    <property type="match status" value="1"/>
</dbReference>
<dbReference type="PROSITE" id="PS50234">
    <property type="entry name" value="VWFA"/>
    <property type="match status" value="1"/>
</dbReference>
<protein>
    <submittedName>
        <fullName evidence="8">VWA domain-containing protein</fullName>
    </submittedName>
</protein>
<keyword evidence="5" id="KW-0812">Transmembrane</keyword>
<feature type="chain" id="PRO_5039611089" evidence="6">
    <location>
        <begin position="25"/>
        <end position="1338"/>
    </location>
</feature>
<dbReference type="OrthoDB" id="2199792at2"/>
<dbReference type="InterPro" id="IPR041033">
    <property type="entry name" value="SpaA_PFL_dom_1"/>
</dbReference>
<dbReference type="Gene3D" id="3.40.50.410">
    <property type="entry name" value="von Willebrand factor, type A domain"/>
    <property type="match status" value="1"/>
</dbReference>
<name>A0A387BNU9_9LACT</name>
<feature type="compositionally biased region" description="Low complexity" evidence="4">
    <location>
        <begin position="1285"/>
        <end position="1294"/>
    </location>
</feature>
<evidence type="ECO:0000256" key="6">
    <source>
        <dbReference type="SAM" id="SignalP"/>
    </source>
</evidence>
<dbReference type="PANTHER" id="PTHR36108:SF13">
    <property type="entry name" value="COLOSSIN-B-RELATED"/>
    <property type="match status" value="1"/>
</dbReference>
<dbReference type="Gene3D" id="2.60.40.10">
    <property type="entry name" value="Immunoglobulins"/>
    <property type="match status" value="2"/>
</dbReference>
<gene>
    <name evidence="8" type="ORF">D7I46_03315</name>
</gene>
<evidence type="ECO:0000259" key="7">
    <source>
        <dbReference type="PROSITE" id="PS50234"/>
    </source>
</evidence>
<keyword evidence="2" id="KW-0964">Secreted</keyword>
<dbReference type="SMART" id="SM00327">
    <property type="entry name" value="VWA"/>
    <property type="match status" value="1"/>
</dbReference>
<dbReference type="InterPro" id="IPR049319">
    <property type="entry name" value="GBS104-like_Ig"/>
</dbReference>
<dbReference type="CDD" id="cd00198">
    <property type="entry name" value="vWFA"/>
    <property type="match status" value="1"/>
</dbReference>
<dbReference type="Proteomes" id="UP000269374">
    <property type="component" value="Chromosome"/>
</dbReference>
<sequence>MSKKRFKKSIKLFAILALVLPLFSGFGTIRTSGETSGAINPNYQDQESDIGGSGRPLAANTWKVADHERVLNHTGNTIRGINNFITNAPDASESDFPEIGSSNTLDNTWIQYGTMSQPEFDITQFAKETKTPGLYDVFTHVKGYRHVLTKPLDVILVSDFSASMDSQSRMNYWRGAVNEFSNLLTNYEGVKADDVRVGHVAFGSKVYNTGNDANTATYFNLKNYGQAAEDLKRIANPQQTPISLSSNYTFTQAGLRAAQNMFDVTDGSRERIVILLTDGIPTFSNSITAFDNKNSNNTIDIGEVTETTGEGNSTIRDGVPAAQTPSGANTTVAGNGNGYNNSGRIIDWSQGVNGGLRPRNAVGSSSSNPQYDNVFPATIFQADKMQQDGIQLYGIGMNIAATNTSGTERGFNIEEVKKNFERLVDGENYDYESNESKFTNFPGGDFHLISQKLSGILQDHLNTVNNGQINIKIGEQFNLESSSVKANLVGTGGNIGAIDTSANDSIVLSDISLGANQEVQIYHQVRIKTEDKNFVPEQWYHISDPVATQFVNNTNSVNSRAEALFAVPSGNAPGVDLDFAKHWVANLESIPKQLELVLGRSTENGISDWEKSVLLSSEEDWRASLSKLPKFSNLGLDFNYKVNNEIFSDEDKNLSNVYQWDVTGTTDMTVVNTERFRLQLIKTSNHTNKPLAGVEFILKNSEGKEVARDRTGESGEILFEDFRLNYGEEYRLSETTPAGHKPTEPWTIRAEIKEGKPVVFVGDEKVELDAENNRFVLTLNITNEINVEAFKNSVKVDKRDAVTGQSISGAHFNLYHLNALSDDLADLTALESFDNLLPGLYALQEVAAPNGYFRNDEVQYFRIDFEGGFTAINAEGEEVPFLEEAEIGQNGFIFEKDEENNPILTLIFHNQAAPPLYLEVTKWDADFTSPLAGVTFELTKVGRINGEDGNTSASEPVTPLRLFDSVALDDTVLLKSNDSGHLSPLDDEGNLIENADPIELDYDTEYQLVKKDTVGLFPNFGELSQWTIKTPTAAKVQEHANANSAITISGDDLIETPDEAISDSVVHPPSPVGYVSLITTQNADFKPMVNLESNARAALKMSRNTEASAYVISFEVHSNITHPFTIEKVDARTNAPMDTQFILRWVQRFVPATDFDSLKTLNLEDLELSGGEDEDSETEVDVSTGATLSTVNGSKTLDHMSRGNLYIISEDTPPAGYQPTNTVIVAYMDEAQGYSDVADIHIRLARRSANNPNLLEFGALEEFPEYRGTLDDKIGLVFANFELGEPNDGNGDNDGNNEDVKDEGSSKLPSLGVVSAGITGIGALVLIATYLMKRYLKK</sequence>
<keyword evidence="9" id="KW-1185">Reference proteome</keyword>
<dbReference type="InterPro" id="IPR036465">
    <property type="entry name" value="vWFA_dom_sf"/>
</dbReference>
<feature type="region of interest" description="Disordered" evidence="4">
    <location>
        <begin position="1285"/>
        <end position="1306"/>
    </location>
</feature>
<accession>A0A387BNU9</accession>
<dbReference type="InterPro" id="IPR002035">
    <property type="entry name" value="VWF_A"/>
</dbReference>
<feature type="domain" description="VWFA" evidence="7">
    <location>
        <begin position="153"/>
        <end position="399"/>
    </location>
</feature>
<feature type="transmembrane region" description="Helical" evidence="5">
    <location>
        <begin position="1311"/>
        <end position="1332"/>
    </location>
</feature>
<dbReference type="RefSeq" id="WP_120771589.1">
    <property type="nucleotide sequence ID" value="NZ_CP032627.1"/>
</dbReference>
<reference evidence="8 9" key="1">
    <citation type="submission" date="2018-09" db="EMBL/GenBank/DDBJ databases">
        <title>Genome sequencing of strain 1JSPR-7.</title>
        <authorList>
            <person name="Heo J."/>
            <person name="Kim S.-J."/>
            <person name="Kwon S.-W."/>
        </authorList>
    </citation>
    <scope>NUCLEOTIDE SEQUENCE [LARGE SCALE GENOMIC DNA]</scope>
    <source>
        <strain evidence="8 9">1JSPR-7</strain>
    </source>
</reference>
<feature type="signal peptide" evidence="6">
    <location>
        <begin position="1"/>
        <end position="24"/>
    </location>
</feature>
<organism evidence="8 9">
    <name type="scientific">Lactococcus allomyrinae</name>
    <dbReference type="NCBI Taxonomy" id="2419773"/>
    <lineage>
        <taxon>Bacteria</taxon>
        <taxon>Bacillati</taxon>
        <taxon>Bacillota</taxon>
        <taxon>Bacilli</taxon>
        <taxon>Lactobacillales</taxon>
        <taxon>Streptococcaceae</taxon>
        <taxon>Lactococcus</taxon>
    </lineage>
</organism>
<evidence type="ECO:0000313" key="8">
    <source>
        <dbReference type="EMBL" id="AYG00201.1"/>
    </source>
</evidence>
<evidence type="ECO:0000256" key="2">
    <source>
        <dbReference type="ARBA" id="ARBA00022525"/>
    </source>
</evidence>
<dbReference type="PANTHER" id="PTHR36108">
    <property type="entry name" value="COLOSSIN-B-RELATED"/>
    <property type="match status" value="1"/>
</dbReference>
<dbReference type="Pfam" id="PF00092">
    <property type="entry name" value="VWA"/>
    <property type="match status" value="1"/>
</dbReference>
<dbReference type="KEGG" id="lact:D7I46_03315"/>
<keyword evidence="5" id="KW-1133">Transmembrane helix</keyword>
<dbReference type="InterPro" id="IPR013783">
    <property type="entry name" value="Ig-like_fold"/>
</dbReference>
<keyword evidence="5" id="KW-0472">Membrane</keyword>
<proteinExistence type="inferred from homology"/>
<dbReference type="Pfam" id="PF21426">
    <property type="entry name" value="GBS104-like_Ig"/>
    <property type="match status" value="1"/>
</dbReference>
<dbReference type="Pfam" id="PF17802">
    <property type="entry name" value="SpaA"/>
    <property type="match status" value="2"/>
</dbReference>
<comment type="similarity">
    <text evidence="1">Belongs to the serine-aspartate repeat-containing protein (SDr) family.</text>
</comment>
<evidence type="ECO:0000256" key="5">
    <source>
        <dbReference type="SAM" id="Phobius"/>
    </source>
</evidence>